<organism evidence="1 2">
    <name type="scientific">Deinococcus roseus</name>
    <dbReference type="NCBI Taxonomy" id="392414"/>
    <lineage>
        <taxon>Bacteria</taxon>
        <taxon>Thermotogati</taxon>
        <taxon>Deinococcota</taxon>
        <taxon>Deinococci</taxon>
        <taxon>Deinococcales</taxon>
        <taxon>Deinococcaceae</taxon>
        <taxon>Deinococcus</taxon>
    </lineage>
</organism>
<comment type="caution">
    <text evidence="1">The sequence shown here is derived from an EMBL/GenBank/DDBJ whole genome shotgun (WGS) entry which is preliminary data.</text>
</comment>
<reference evidence="2" key="1">
    <citation type="journal article" date="2019" name="Int. J. Syst. Evol. Microbiol.">
        <title>The Global Catalogue of Microorganisms (GCM) 10K type strain sequencing project: providing services to taxonomists for standard genome sequencing and annotation.</title>
        <authorList>
            <consortium name="The Broad Institute Genomics Platform"/>
            <consortium name="The Broad Institute Genome Sequencing Center for Infectious Disease"/>
            <person name="Wu L."/>
            <person name="Ma J."/>
        </authorList>
    </citation>
    <scope>NUCLEOTIDE SEQUENCE [LARGE SCALE GENOMIC DNA]</scope>
    <source>
        <strain evidence="2">JCM 14370</strain>
    </source>
</reference>
<evidence type="ECO:0000313" key="2">
    <source>
        <dbReference type="Proteomes" id="UP000632222"/>
    </source>
</evidence>
<dbReference type="SUPFAM" id="SSF144217">
    <property type="entry name" value="CSL zinc finger"/>
    <property type="match status" value="1"/>
</dbReference>
<dbReference type="Proteomes" id="UP000632222">
    <property type="component" value="Unassembled WGS sequence"/>
</dbReference>
<name>A0ABQ2D5H2_9DEIO</name>
<keyword evidence="2" id="KW-1185">Reference proteome</keyword>
<dbReference type="EMBL" id="BMOD01000014">
    <property type="protein sequence ID" value="GGJ44094.1"/>
    <property type="molecule type" value="Genomic_DNA"/>
</dbReference>
<evidence type="ECO:0000313" key="1">
    <source>
        <dbReference type="EMBL" id="GGJ44094.1"/>
    </source>
</evidence>
<dbReference type="InterPro" id="IPR036671">
    <property type="entry name" value="DPH_MB_sf"/>
</dbReference>
<accession>A0ABQ2D5H2</accession>
<proteinExistence type="predicted"/>
<sequence length="219" mass="25140">MPYPDSEMQHDTTTFNRHYLCPCGKHTVHSLTDPAGKTQHQILCPTCSLTFTVVHIPANRITQGQGLTLTLVRLVPLKDHLQHQKWVQKLHDLQRKVLKRCTEKHLPTFMKVVLSPEQPADRWKMLCTLAGPPTRSLKAFLNYGPRAQERMIRNHFHLARLPQIMSGLAVEDAEVQRLLSELTELGNKIHLQELRFLERGHVLQGKSVQQRHSAVVRAQ</sequence>
<protein>
    <submittedName>
        <fullName evidence="1">Uncharacterized protein</fullName>
    </submittedName>
</protein>
<gene>
    <name evidence="1" type="ORF">GCM10008938_32970</name>
</gene>